<dbReference type="AlphaFoldDB" id="A0A1F7IFT4"/>
<dbReference type="InterPro" id="IPR051203">
    <property type="entry name" value="Polysaccharide_Synthase-Rel"/>
</dbReference>
<dbReference type="PANTHER" id="PTHR43318">
    <property type="entry name" value="UDP-N-ACETYLGLUCOSAMINE 4,6-DEHYDRATASE"/>
    <property type="match status" value="1"/>
</dbReference>
<evidence type="ECO:0000313" key="3">
    <source>
        <dbReference type="EMBL" id="OGK42213.1"/>
    </source>
</evidence>
<dbReference type="Proteomes" id="UP000177698">
    <property type="component" value="Unassembled WGS sequence"/>
</dbReference>
<evidence type="ECO:0000259" key="2">
    <source>
        <dbReference type="Pfam" id="PF02719"/>
    </source>
</evidence>
<reference evidence="3 4" key="1">
    <citation type="journal article" date="2016" name="Nat. Commun.">
        <title>Thousands of microbial genomes shed light on interconnected biogeochemical processes in an aquifer system.</title>
        <authorList>
            <person name="Anantharaman K."/>
            <person name="Brown C.T."/>
            <person name="Hug L.A."/>
            <person name="Sharon I."/>
            <person name="Castelle C.J."/>
            <person name="Probst A.J."/>
            <person name="Thomas B.C."/>
            <person name="Singh A."/>
            <person name="Wilkins M.J."/>
            <person name="Karaoz U."/>
            <person name="Brodie E.L."/>
            <person name="Williams K.H."/>
            <person name="Hubbard S.S."/>
            <person name="Banfield J.F."/>
        </authorList>
    </citation>
    <scope>NUCLEOTIDE SEQUENCE [LARGE SCALE GENOMIC DNA]</scope>
</reference>
<comment type="caution">
    <text evidence="3">The sequence shown here is derived from an EMBL/GenBank/DDBJ whole genome shotgun (WGS) entry which is preliminary data.</text>
</comment>
<dbReference type="InterPro" id="IPR036291">
    <property type="entry name" value="NAD(P)-bd_dom_sf"/>
</dbReference>
<evidence type="ECO:0000313" key="4">
    <source>
        <dbReference type="Proteomes" id="UP000177698"/>
    </source>
</evidence>
<evidence type="ECO:0000256" key="1">
    <source>
        <dbReference type="ARBA" id="ARBA00007430"/>
    </source>
</evidence>
<dbReference type="SUPFAM" id="SSF51735">
    <property type="entry name" value="NAD(P)-binding Rossmann-fold domains"/>
    <property type="match status" value="1"/>
</dbReference>
<dbReference type="EMBL" id="MGAG01000003">
    <property type="protein sequence ID" value="OGK42213.1"/>
    <property type="molecule type" value="Genomic_DNA"/>
</dbReference>
<proteinExistence type="inferred from homology"/>
<name>A0A1F7IFT4_9BACT</name>
<protein>
    <recommendedName>
        <fullName evidence="2">Polysaccharide biosynthesis protein CapD-like domain-containing protein</fullName>
    </recommendedName>
</protein>
<accession>A0A1F7IFT4</accession>
<dbReference type="InterPro" id="IPR003869">
    <property type="entry name" value="Polysac_CapD-like"/>
</dbReference>
<dbReference type="STRING" id="1802056.A2954_04340"/>
<comment type="similarity">
    <text evidence="1">Belongs to the polysaccharide synthase family.</text>
</comment>
<dbReference type="Gene3D" id="3.40.50.720">
    <property type="entry name" value="NAD(P)-binding Rossmann-like Domain"/>
    <property type="match status" value="1"/>
</dbReference>
<organism evidence="3 4">
    <name type="scientific">Candidatus Roizmanbacteria bacterium RIFCSPLOWO2_01_FULL_37_12</name>
    <dbReference type="NCBI Taxonomy" id="1802056"/>
    <lineage>
        <taxon>Bacteria</taxon>
        <taxon>Candidatus Roizmaniibacteriota</taxon>
    </lineage>
</organism>
<sequence>MENGLFFKNKTILITGGTGSWGNELTLFFLKKQSVKEIRIYSRDEYKQVKMKRKFQHNPKLKFIVGDVRNNKELTLSCMGVDFIFHLAALKHVPVCEDNVWETISTNIIGTQNVIEASIANRVSKVIYVSTDKAVEPYNLYGMTKACGEKLITSANKYYRSSTKFITIRSGNVLGTRGSVLPLFIEQITTDNKVTLTDEQMTRYFINSKVAINLIIEATKLGVGGEIFVLKMPATDNLTLIKTIIKMFGNEKTKIIKVGPRPGEKRDEVLISKHEVPYSRIINDKLFVILDQRVNNKFINKYYRLKRLKDPEYTSKNTFRLESRQIEKLLIEEGVKV</sequence>
<feature type="domain" description="Polysaccharide biosynthesis protein CapD-like" evidence="2">
    <location>
        <begin position="12"/>
        <end position="277"/>
    </location>
</feature>
<gene>
    <name evidence="3" type="ORF">A2954_04340</name>
</gene>
<dbReference type="Pfam" id="PF02719">
    <property type="entry name" value="Polysacc_synt_2"/>
    <property type="match status" value="1"/>
</dbReference>
<dbReference type="PANTHER" id="PTHR43318:SF2">
    <property type="entry name" value="UDP-N-ACETYLGLUCOSAMINE 4,6-DEHYDRATASE (INVERTING)"/>
    <property type="match status" value="1"/>
</dbReference>